<dbReference type="GO" id="GO:0005634">
    <property type="term" value="C:nucleus"/>
    <property type="evidence" value="ECO:0007669"/>
    <property type="project" value="UniProtKB-SubCell"/>
</dbReference>
<dbReference type="SUPFAM" id="SSF52799">
    <property type="entry name" value="(Phosphotyrosine protein) phosphatases II"/>
    <property type="match status" value="1"/>
</dbReference>
<dbReference type="RefSeq" id="XP_018589925.1">
    <property type="nucleotide sequence ID" value="XM_018734409.2"/>
</dbReference>
<dbReference type="InterPro" id="IPR003595">
    <property type="entry name" value="Tyr_Pase_cat"/>
</dbReference>
<dbReference type="InterPro" id="IPR000387">
    <property type="entry name" value="Tyr_Pase_dom"/>
</dbReference>
<keyword evidence="4" id="KW-0694">RNA-binding</keyword>
<dbReference type="PROSITE" id="PS50056">
    <property type="entry name" value="TYR_PHOSPHATASE_2"/>
    <property type="match status" value="1"/>
</dbReference>
<keyword evidence="16" id="KW-1185">Reference proteome</keyword>
<evidence type="ECO:0000256" key="9">
    <source>
        <dbReference type="ARBA" id="ARBA00068666"/>
    </source>
</evidence>
<dbReference type="RefSeq" id="XP_018589926.1">
    <property type="nucleotide sequence ID" value="XM_018734410.2"/>
</dbReference>
<dbReference type="SMART" id="SM00404">
    <property type="entry name" value="PTPc_motif"/>
    <property type="match status" value="1"/>
</dbReference>
<evidence type="ECO:0000256" key="8">
    <source>
        <dbReference type="ARBA" id="ARBA00065987"/>
    </source>
</evidence>
<organism evidence="15 16">
    <name type="scientific">Scleropages formosus</name>
    <name type="common">Asian bonytongue</name>
    <name type="synonym">Osteoglossum formosum</name>
    <dbReference type="NCBI Taxonomy" id="113540"/>
    <lineage>
        <taxon>Eukaryota</taxon>
        <taxon>Metazoa</taxon>
        <taxon>Chordata</taxon>
        <taxon>Craniata</taxon>
        <taxon>Vertebrata</taxon>
        <taxon>Euteleostomi</taxon>
        <taxon>Actinopterygii</taxon>
        <taxon>Neopterygii</taxon>
        <taxon>Teleostei</taxon>
        <taxon>Osteoglossocephala</taxon>
        <taxon>Osteoglossomorpha</taxon>
        <taxon>Osteoglossiformes</taxon>
        <taxon>Osteoglossidae</taxon>
        <taxon>Scleropages</taxon>
    </lineage>
</organism>
<dbReference type="OrthoDB" id="428974at2759"/>
<dbReference type="RefSeq" id="XP_018589923.1">
    <property type="nucleotide sequence ID" value="XM_018734407.2"/>
</dbReference>
<dbReference type="PANTHER" id="PTHR10367">
    <property type="entry name" value="MRNA-CAPPING ENZYME"/>
    <property type="match status" value="1"/>
</dbReference>
<reference evidence="15 16" key="1">
    <citation type="submission" date="2019-04" db="EMBL/GenBank/DDBJ databases">
        <authorList>
            <consortium name="Wellcome Sanger Institute Data Sharing"/>
        </authorList>
    </citation>
    <scope>NUCLEOTIDE SEQUENCE [LARGE SCALE GENOMIC DNA]</scope>
</reference>
<dbReference type="InterPro" id="IPR020422">
    <property type="entry name" value="TYR_PHOSPHATASE_DUAL_dom"/>
</dbReference>
<sequence length="326" mass="37415">MAPKKKNGIPDRWADYQALGKRIPGTRFVAFKVPLKRSFRSLLPLTKAFGPLDLVQQLQEQQQELGLVIDLTYTTRYYTPEDLPNSILHVKIFTAGHQVPSDPTILSFKRAVRSFLRENESNDKLIGVHCTHGLNRTGYMVCRYLVDVEGMDPAEAIELFNRSRGHCIERENYLQDLQHGPKRSNKGMDKPEQQPVRGKADLQAWLPPHSEQGAFDDSPYHDHYMPLHQWGGQNQMHFYPCDLPVPVSPFKMQPPKFFSSNQHWGAPYGARSPPAPQFSPFPIHQYVWPGPSDWIPGRPPYGPPEGPHHGPRGHHRKSYRRQKNRP</sequence>
<comment type="subcellular location">
    <subcellularLocation>
        <location evidence="1">Nucleus</location>
    </subcellularLocation>
</comment>
<dbReference type="Pfam" id="PF00782">
    <property type="entry name" value="DSPc"/>
    <property type="match status" value="1"/>
</dbReference>
<accession>A0A8C9TQK9</accession>
<feature type="domain" description="Tyrosine-protein phosphatase" evidence="13">
    <location>
        <begin position="39"/>
        <end position="186"/>
    </location>
</feature>
<dbReference type="KEGG" id="sfm:108923565"/>
<evidence type="ECO:0000256" key="11">
    <source>
        <dbReference type="ARBA" id="ARBA00080235"/>
    </source>
</evidence>
<evidence type="ECO:0000313" key="15">
    <source>
        <dbReference type="Ensembl" id="ENSSFOP00015054541.1"/>
    </source>
</evidence>
<dbReference type="Ensembl" id="ENSSFOT00015079331.1">
    <property type="protein sequence ID" value="ENSSFOP00015054541.1"/>
    <property type="gene ID" value="ENSSFOG00015025576.1"/>
</dbReference>
<evidence type="ECO:0000256" key="4">
    <source>
        <dbReference type="ARBA" id="ARBA00022884"/>
    </source>
</evidence>
<keyword evidence="5" id="KW-0904">Protein phosphatase</keyword>
<dbReference type="InterPro" id="IPR029021">
    <property type="entry name" value="Prot-tyrosine_phosphatase-like"/>
</dbReference>
<dbReference type="InterPro" id="IPR000340">
    <property type="entry name" value="Dual-sp_phosphatase_cat-dom"/>
</dbReference>
<comment type="function">
    <text evidence="7">Possesses RNA 5'-triphosphatase and diphosphatase activities, but displays a poor protein-tyrosine phosphatase activity. In addition, has phosphatase activity with ATP, ADP and O-methylfluorescein phosphate (in vitro). Binds to RNA. May participate in nuclear mRNA metabolism.</text>
</comment>
<dbReference type="GO" id="GO:0004721">
    <property type="term" value="F:phosphoprotein phosphatase activity"/>
    <property type="evidence" value="ECO:0007669"/>
    <property type="project" value="UniProtKB-KW"/>
</dbReference>
<keyword evidence="6" id="KW-0539">Nucleus</keyword>
<dbReference type="Proteomes" id="UP000694397">
    <property type="component" value="Chromosome 6"/>
</dbReference>
<dbReference type="SMART" id="SM00195">
    <property type="entry name" value="DSPc"/>
    <property type="match status" value="1"/>
</dbReference>
<dbReference type="CDD" id="cd17665">
    <property type="entry name" value="DSP_DUSP11"/>
    <property type="match status" value="1"/>
</dbReference>
<dbReference type="AlphaFoldDB" id="A0A8C9TQK9"/>
<dbReference type="Gene3D" id="3.90.190.10">
    <property type="entry name" value="Protein tyrosine phosphatase superfamily"/>
    <property type="match status" value="1"/>
</dbReference>
<evidence type="ECO:0000256" key="5">
    <source>
        <dbReference type="ARBA" id="ARBA00022912"/>
    </source>
</evidence>
<evidence type="ECO:0000256" key="7">
    <source>
        <dbReference type="ARBA" id="ARBA00054725"/>
    </source>
</evidence>
<dbReference type="InterPro" id="IPR051029">
    <property type="entry name" value="mRNA_Capping_Enz/RNA_Phosphat"/>
</dbReference>
<feature type="region of interest" description="Disordered" evidence="12">
    <location>
        <begin position="176"/>
        <end position="195"/>
    </location>
</feature>
<evidence type="ECO:0000256" key="2">
    <source>
        <dbReference type="ARBA" id="ARBA00008601"/>
    </source>
</evidence>
<dbReference type="RefSeq" id="XP_018589924.1">
    <property type="nucleotide sequence ID" value="XM_018734408.2"/>
</dbReference>
<dbReference type="PROSITE" id="PS50054">
    <property type="entry name" value="TYR_PHOSPHATASE_DUAL"/>
    <property type="match status" value="1"/>
</dbReference>
<dbReference type="CTD" id="8446"/>
<dbReference type="GO" id="GO:0003723">
    <property type="term" value="F:RNA binding"/>
    <property type="evidence" value="ECO:0007669"/>
    <property type="project" value="UniProtKB-KW"/>
</dbReference>
<gene>
    <name evidence="15" type="primary">dusp11</name>
</gene>
<evidence type="ECO:0000256" key="10">
    <source>
        <dbReference type="ARBA" id="ARBA00076572"/>
    </source>
</evidence>
<reference evidence="15" key="3">
    <citation type="submission" date="2025-09" db="UniProtKB">
        <authorList>
            <consortium name="Ensembl"/>
        </authorList>
    </citation>
    <scope>IDENTIFICATION</scope>
</reference>
<reference evidence="15" key="2">
    <citation type="submission" date="2025-08" db="UniProtKB">
        <authorList>
            <consortium name="Ensembl"/>
        </authorList>
    </citation>
    <scope>IDENTIFICATION</scope>
</reference>
<evidence type="ECO:0000256" key="3">
    <source>
        <dbReference type="ARBA" id="ARBA00022801"/>
    </source>
</evidence>
<feature type="compositionally biased region" description="Basic residues" evidence="12">
    <location>
        <begin position="309"/>
        <end position="326"/>
    </location>
</feature>
<dbReference type="GeneTree" id="ENSGT00940000155847"/>
<evidence type="ECO:0000313" key="16">
    <source>
        <dbReference type="Proteomes" id="UP000694397"/>
    </source>
</evidence>
<comment type="subunit">
    <text evidence="8">Monomer. May interact with SFRS7 and SFRS9/SRP30C.</text>
</comment>
<evidence type="ECO:0000259" key="13">
    <source>
        <dbReference type="PROSITE" id="PS50054"/>
    </source>
</evidence>
<name>A0A8C9TQK9_SCLFO</name>
<dbReference type="PROSITE" id="PS00383">
    <property type="entry name" value="TYR_PHOSPHATASE_1"/>
    <property type="match status" value="1"/>
</dbReference>
<dbReference type="PANTHER" id="PTHR10367:SF9">
    <property type="entry name" value="DUAL-SPECIFICITY PHOSPHATASE 11 (RNA_RNP COMPLEX 1-INTERACTING)"/>
    <property type="match status" value="1"/>
</dbReference>
<evidence type="ECO:0000256" key="6">
    <source>
        <dbReference type="ARBA" id="ARBA00023242"/>
    </source>
</evidence>
<dbReference type="FunFam" id="3.90.190.10:FF:000064">
    <property type="entry name" value="RNA/RNP complex-1-interacting phosphatase homolog"/>
    <property type="match status" value="1"/>
</dbReference>
<proteinExistence type="inferred from homology"/>
<dbReference type="GO" id="GO:0004651">
    <property type="term" value="F:polynucleotide 5'-phosphatase activity"/>
    <property type="evidence" value="ECO:0007669"/>
    <property type="project" value="TreeGrafter"/>
</dbReference>
<dbReference type="GeneID" id="108923565"/>
<keyword evidence="3" id="KW-0378">Hydrolase</keyword>
<feature type="domain" description="Tyrosine specific protein phosphatases" evidence="14">
    <location>
        <begin position="106"/>
        <end position="175"/>
    </location>
</feature>
<protein>
    <recommendedName>
        <fullName evidence="9">RNA/RNP complex-1-interacting phosphatase</fullName>
    </recommendedName>
    <alternativeName>
        <fullName evidence="10">Dual specificity protein phosphatase 11</fullName>
    </alternativeName>
    <alternativeName>
        <fullName evidence="11">Phosphatase that interacts with RNA/RNP complex 1</fullName>
    </alternativeName>
</protein>
<evidence type="ECO:0000259" key="14">
    <source>
        <dbReference type="PROSITE" id="PS50056"/>
    </source>
</evidence>
<evidence type="ECO:0000256" key="1">
    <source>
        <dbReference type="ARBA" id="ARBA00004123"/>
    </source>
</evidence>
<comment type="similarity">
    <text evidence="2">Belongs to the protein-tyrosine phosphatase family. Non-receptor class dual specificity subfamily.</text>
</comment>
<dbReference type="InterPro" id="IPR016130">
    <property type="entry name" value="Tyr_Pase_AS"/>
</dbReference>
<evidence type="ECO:0000256" key="12">
    <source>
        <dbReference type="SAM" id="MobiDB-lite"/>
    </source>
</evidence>
<feature type="region of interest" description="Disordered" evidence="12">
    <location>
        <begin position="294"/>
        <end position="326"/>
    </location>
</feature>